<feature type="transmembrane region" description="Helical" evidence="7">
    <location>
        <begin position="240"/>
        <end position="263"/>
    </location>
</feature>
<dbReference type="GO" id="GO:0099072">
    <property type="term" value="P:regulation of postsynaptic membrane neurotransmitter receptor levels"/>
    <property type="evidence" value="ECO:0007669"/>
    <property type="project" value="TreeGrafter"/>
</dbReference>
<keyword evidence="2" id="KW-0813">Transport</keyword>
<evidence type="ECO:0000256" key="3">
    <source>
        <dbReference type="ARBA" id="ARBA00022692"/>
    </source>
</evidence>
<feature type="domain" description="Cytochrome b561" evidence="8">
    <location>
        <begin position="205"/>
        <end position="410"/>
    </location>
</feature>
<accession>A0A3S1B7U8</accession>
<keyword evidence="10" id="KW-1185">Reference proteome</keyword>
<reference evidence="9 10" key="1">
    <citation type="submission" date="2019-01" db="EMBL/GenBank/DDBJ databases">
        <title>A draft genome assembly of the solar-powered sea slug Elysia chlorotica.</title>
        <authorList>
            <person name="Cai H."/>
            <person name="Li Q."/>
            <person name="Fang X."/>
            <person name="Li J."/>
            <person name="Curtis N.E."/>
            <person name="Altenburger A."/>
            <person name="Shibata T."/>
            <person name="Feng M."/>
            <person name="Maeda T."/>
            <person name="Schwartz J.A."/>
            <person name="Shigenobu S."/>
            <person name="Lundholm N."/>
            <person name="Nishiyama T."/>
            <person name="Yang H."/>
            <person name="Hasebe M."/>
            <person name="Li S."/>
            <person name="Pierce S.K."/>
            <person name="Wang J."/>
        </authorList>
    </citation>
    <scope>NUCLEOTIDE SEQUENCE [LARGE SCALE GENOMIC DNA]</scope>
    <source>
        <strain evidence="9">EC2010</strain>
        <tissue evidence="9">Whole organism of an adult</tissue>
    </source>
</reference>
<sequence length="455" mass="50985">ATVVKDYEIFWINTNVTLFGNPAQVAGYEEECAGLLEESQKDVDFSNCGDTKACFLYPTHCQDNDCIAAVSFEYKADNDSYQVEMYADPGKTPGYVSVGFSEDDEMGHDETFTCAAFQQTSSVQHGYNPDKYNERIIANDLSDAYVKLKDGRLQCRFTLRHKSSVTLIKQANGTNSDPETFNIPFSKSDGWRLQIAWGPVMPDSNVITIHKDMPATTSSRVVIKENGVYRGTAFHVLVQVHAAVMIVAWTFLSGIVTVIARHYKDMMSKKRLLGTKIWFQVHRALAILVAIMTVIGLITVFSHYGSTIREAAVPHAYWGLAVTVALGLQIIAGMLRPDADHKLRIIFNWGHWFLGHASHVLAAVTMFLAFKIDYISESMHEFGFITLGIWVGVQLMWHICFEIVRFIMKRSESDSYQIDDSKETSGSWIPAVLLIIYIIFLAACCASVLCAVLLY</sequence>
<keyword evidence="6 7" id="KW-0472">Membrane</keyword>
<evidence type="ECO:0000256" key="6">
    <source>
        <dbReference type="ARBA" id="ARBA00023136"/>
    </source>
</evidence>
<protein>
    <recommendedName>
        <fullName evidence="8">Cytochrome b561 domain-containing protein</fullName>
    </recommendedName>
</protein>
<dbReference type="PANTHER" id="PTHR46902:SF1">
    <property type="entry name" value="DOMON DOMAIN-CONTAINING PROTEIN FRRS1L"/>
    <property type="match status" value="1"/>
</dbReference>
<comment type="subcellular location">
    <subcellularLocation>
        <location evidence="1">Membrane</location>
    </subcellularLocation>
</comment>
<dbReference type="Pfam" id="PF03351">
    <property type="entry name" value="DOMON"/>
    <property type="match status" value="1"/>
</dbReference>
<dbReference type="EMBL" id="RQTK01000317">
    <property type="protein sequence ID" value="RUS81870.1"/>
    <property type="molecule type" value="Genomic_DNA"/>
</dbReference>
<keyword evidence="3 7" id="KW-0812">Transmembrane</keyword>
<dbReference type="InterPro" id="IPR005018">
    <property type="entry name" value="DOMON_domain"/>
</dbReference>
<feature type="non-terminal residue" evidence="9">
    <location>
        <position position="1"/>
    </location>
</feature>
<dbReference type="CDD" id="cd08760">
    <property type="entry name" value="Cyt_b561_FRRS1_like"/>
    <property type="match status" value="1"/>
</dbReference>
<evidence type="ECO:0000256" key="7">
    <source>
        <dbReference type="SAM" id="Phobius"/>
    </source>
</evidence>
<feature type="transmembrane region" description="Helical" evidence="7">
    <location>
        <begin position="428"/>
        <end position="454"/>
    </location>
</feature>
<evidence type="ECO:0000256" key="2">
    <source>
        <dbReference type="ARBA" id="ARBA00022448"/>
    </source>
</evidence>
<feature type="transmembrane region" description="Helical" evidence="7">
    <location>
        <begin position="382"/>
        <end position="407"/>
    </location>
</feature>
<evidence type="ECO:0000313" key="10">
    <source>
        <dbReference type="Proteomes" id="UP000271974"/>
    </source>
</evidence>
<dbReference type="PANTHER" id="PTHR46902">
    <property type="entry name" value="DOMON DOMAIN-CONTAINING PROTEIN FRRS1L"/>
    <property type="match status" value="1"/>
</dbReference>
<dbReference type="AlphaFoldDB" id="A0A3S1B7U8"/>
<dbReference type="Proteomes" id="UP000271974">
    <property type="component" value="Unassembled WGS sequence"/>
</dbReference>
<keyword evidence="4" id="KW-0249">Electron transport</keyword>
<evidence type="ECO:0000313" key="9">
    <source>
        <dbReference type="EMBL" id="RUS81870.1"/>
    </source>
</evidence>
<organism evidence="9 10">
    <name type="scientific">Elysia chlorotica</name>
    <name type="common">Eastern emerald elysia</name>
    <name type="synonym">Sea slug</name>
    <dbReference type="NCBI Taxonomy" id="188477"/>
    <lineage>
        <taxon>Eukaryota</taxon>
        <taxon>Metazoa</taxon>
        <taxon>Spiralia</taxon>
        <taxon>Lophotrochozoa</taxon>
        <taxon>Mollusca</taxon>
        <taxon>Gastropoda</taxon>
        <taxon>Heterobranchia</taxon>
        <taxon>Euthyneura</taxon>
        <taxon>Panpulmonata</taxon>
        <taxon>Sacoglossa</taxon>
        <taxon>Placobranchoidea</taxon>
        <taxon>Plakobranchidae</taxon>
        <taxon>Elysia</taxon>
    </lineage>
</organism>
<keyword evidence="5 7" id="KW-1133">Transmembrane helix</keyword>
<evidence type="ECO:0000256" key="5">
    <source>
        <dbReference type="ARBA" id="ARBA00022989"/>
    </source>
</evidence>
<dbReference type="STRING" id="188477.A0A3S1B7U8"/>
<dbReference type="GO" id="GO:1900449">
    <property type="term" value="P:regulation of glutamate receptor signaling pathway"/>
    <property type="evidence" value="ECO:0007669"/>
    <property type="project" value="InterPro"/>
</dbReference>
<evidence type="ECO:0000256" key="1">
    <source>
        <dbReference type="ARBA" id="ARBA00004370"/>
    </source>
</evidence>
<dbReference type="OrthoDB" id="6418377at2759"/>
<comment type="caution">
    <text evidence="9">The sequence shown here is derived from an EMBL/GenBank/DDBJ whole genome shotgun (WGS) entry which is preliminary data.</text>
</comment>
<dbReference type="SMART" id="SM00665">
    <property type="entry name" value="B561"/>
    <property type="match status" value="1"/>
</dbReference>
<dbReference type="Gene3D" id="1.20.120.1770">
    <property type="match status" value="1"/>
</dbReference>
<evidence type="ECO:0000256" key="4">
    <source>
        <dbReference type="ARBA" id="ARBA00022982"/>
    </source>
</evidence>
<dbReference type="InterPro" id="IPR042789">
    <property type="entry name" value="FRRS1L"/>
</dbReference>
<evidence type="ECO:0000259" key="8">
    <source>
        <dbReference type="PROSITE" id="PS50939"/>
    </source>
</evidence>
<name>A0A3S1B7U8_ELYCH</name>
<gene>
    <name evidence="9" type="ORF">EGW08_010393</name>
</gene>
<dbReference type="GO" id="GO:0016020">
    <property type="term" value="C:membrane"/>
    <property type="evidence" value="ECO:0007669"/>
    <property type="project" value="UniProtKB-SubCell"/>
</dbReference>
<feature type="transmembrane region" description="Helical" evidence="7">
    <location>
        <begin position="284"/>
        <end position="304"/>
    </location>
</feature>
<dbReference type="PROSITE" id="PS50939">
    <property type="entry name" value="CYTOCHROME_B561"/>
    <property type="match status" value="1"/>
</dbReference>
<proteinExistence type="predicted"/>
<feature type="transmembrane region" description="Helical" evidence="7">
    <location>
        <begin position="316"/>
        <end position="335"/>
    </location>
</feature>
<feature type="transmembrane region" description="Helical" evidence="7">
    <location>
        <begin position="347"/>
        <end position="370"/>
    </location>
</feature>
<dbReference type="InterPro" id="IPR006593">
    <property type="entry name" value="Cyt_b561/ferric_Rdtase_TM"/>
</dbReference>